<protein>
    <submittedName>
        <fullName evidence="1">Uncharacterized protein</fullName>
    </submittedName>
</protein>
<evidence type="ECO:0000313" key="1">
    <source>
        <dbReference type="EMBL" id="CAI9588525.1"/>
    </source>
</evidence>
<dbReference type="EMBL" id="CATNWA010015961">
    <property type="protein sequence ID" value="CAI9588525.1"/>
    <property type="molecule type" value="Genomic_DNA"/>
</dbReference>
<dbReference type="Proteomes" id="UP001162483">
    <property type="component" value="Unassembled WGS sequence"/>
</dbReference>
<comment type="caution">
    <text evidence="1">The sequence shown here is derived from an EMBL/GenBank/DDBJ whole genome shotgun (WGS) entry which is preliminary data.</text>
</comment>
<proteinExistence type="predicted"/>
<organism evidence="1 2">
    <name type="scientific">Staurois parvus</name>
    <dbReference type="NCBI Taxonomy" id="386267"/>
    <lineage>
        <taxon>Eukaryota</taxon>
        <taxon>Metazoa</taxon>
        <taxon>Chordata</taxon>
        <taxon>Craniata</taxon>
        <taxon>Vertebrata</taxon>
        <taxon>Euteleostomi</taxon>
        <taxon>Amphibia</taxon>
        <taxon>Batrachia</taxon>
        <taxon>Anura</taxon>
        <taxon>Neobatrachia</taxon>
        <taxon>Ranoidea</taxon>
        <taxon>Ranidae</taxon>
        <taxon>Staurois</taxon>
    </lineage>
</organism>
<name>A0ABN9EXC8_9NEOB</name>
<accession>A0ABN9EXC8</accession>
<evidence type="ECO:0000313" key="2">
    <source>
        <dbReference type="Proteomes" id="UP001162483"/>
    </source>
</evidence>
<sequence>MESSPMGSLVRITLLHQIHPLERSSIRLVQANMFHGQYLLTSNQL</sequence>
<gene>
    <name evidence="1" type="ORF">SPARVUS_LOCUS10759918</name>
</gene>
<reference evidence="1" key="1">
    <citation type="submission" date="2023-05" db="EMBL/GenBank/DDBJ databases">
        <authorList>
            <person name="Stuckert A."/>
        </authorList>
    </citation>
    <scope>NUCLEOTIDE SEQUENCE</scope>
</reference>
<keyword evidence="2" id="KW-1185">Reference proteome</keyword>